<comment type="subcellular location">
    <subcellularLocation>
        <location evidence="1">Membrane</location>
        <topology evidence="1">Multi-pass membrane protein</topology>
    </subcellularLocation>
</comment>
<gene>
    <name evidence="7" type="ORF">H9L14_00100</name>
</gene>
<dbReference type="Pfam" id="PF04138">
    <property type="entry name" value="GtrA_DPMS_TM"/>
    <property type="match status" value="1"/>
</dbReference>
<evidence type="ECO:0000256" key="3">
    <source>
        <dbReference type="ARBA" id="ARBA00022989"/>
    </source>
</evidence>
<feature type="transmembrane region" description="Helical" evidence="5">
    <location>
        <begin position="53"/>
        <end position="75"/>
    </location>
</feature>
<evidence type="ECO:0000313" key="8">
    <source>
        <dbReference type="Proteomes" id="UP000516105"/>
    </source>
</evidence>
<dbReference type="Proteomes" id="UP000516105">
    <property type="component" value="Chromosome"/>
</dbReference>
<organism evidence="7 8">
    <name type="scientific">Sphingomonas sediminicola</name>
    <dbReference type="NCBI Taxonomy" id="386874"/>
    <lineage>
        <taxon>Bacteria</taxon>
        <taxon>Pseudomonadati</taxon>
        <taxon>Pseudomonadota</taxon>
        <taxon>Alphaproteobacteria</taxon>
        <taxon>Sphingomonadales</taxon>
        <taxon>Sphingomonadaceae</taxon>
        <taxon>Sphingomonas</taxon>
    </lineage>
</organism>
<keyword evidence="3 5" id="KW-1133">Transmembrane helix</keyword>
<reference evidence="7 8" key="1">
    <citation type="submission" date="2020-08" db="EMBL/GenBank/DDBJ databases">
        <title>Genome sequence of Sphingomonas sediminicola KACC 15039T.</title>
        <authorList>
            <person name="Hyun D.-W."/>
            <person name="Bae J.-W."/>
        </authorList>
    </citation>
    <scope>NUCLEOTIDE SEQUENCE [LARGE SCALE GENOMIC DNA]</scope>
    <source>
        <strain evidence="7 8">KACC 15039</strain>
    </source>
</reference>
<name>A0ABX6T9U9_9SPHN</name>
<evidence type="ECO:0000256" key="2">
    <source>
        <dbReference type="ARBA" id="ARBA00022692"/>
    </source>
</evidence>
<dbReference type="InterPro" id="IPR007267">
    <property type="entry name" value="GtrA_DPMS_TM"/>
</dbReference>
<feature type="transmembrane region" description="Helical" evidence="5">
    <location>
        <begin position="87"/>
        <end position="104"/>
    </location>
</feature>
<sequence>MSGTGLTLDFILFLGLCSLGLRPFSANAIASATGVTFVYFASVRRVFRYKGRFMTVMFATYALYQALGTVLVSWVVSTLIMHGLHPVMVKVGILPATFCANYLFMRWLTSCPERWVAVTRR</sequence>
<evidence type="ECO:0000256" key="1">
    <source>
        <dbReference type="ARBA" id="ARBA00004141"/>
    </source>
</evidence>
<evidence type="ECO:0000313" key="7">
    <source>
        <dbReference type="EMBL" id="QNP45780.1"/>
    </source>
</evidence>
<evidence type="ECO:0000259" key="6">
    <source>
        <dbReference type="Pfam" id="PF04138"/>
    </source>
</evidence>
<evidence type="ECO:0000256" key="5">
    <source>
        <dbReference type="SAM" id="Phobius"/>
    </source>
</evidence>
<keyword evidence="8" id="KW-1185">Reference proteome</keyword>
<feature type="transmembrane region" description="Helical" evidence="5">
    <location>
        <begin position="20"/>
        <end position="41"/>
    </location>
</feature>
<dbReference type="EMBL" id="CP060782">
    <property type="protein sequence ID" value="QNP45780.1"/>
    <property type="molecule type" value="Genomic_DNA"/>
</dbReference>
<accession>A0ABX6T9U9</accession>
<keyword evidence="4 5" id="KW-0472">Membrane</keyword>
<feature type="domain" description="GtrA/DPMS transmembrane" evidence="6">
    <location>
        <begin position="3"/>
        <end position="109"/>
    </location>
</feature>
<protein>
    <submittedName>
        <fullName evidence="7">GtrA family protein</fullName>
    </submittedName>
</protein>
<keyword evidence="2 5" id="KW-0812">Transmembrane</keyword>
<evidence type="ECO:0000256" key="4">
    <source>
        <dbReference type="ARBA" id="ARBA00023136"/>
    </source>
</evidence>
<proteinExistence type="predicted"/>